<dbReference type="CDD" id="cd02440">
    <property type="entry name" value="AdoMet_MTases"/>
    <property type="match status" value="1"/>
</dbReference>
<evidence type="ECO:0000313" key="2">
    <source>
        <dbReference type="EMBL" id="ETW94952.1"/>
    </source>
</evidence>
<accession>W4LAC1</accession>
<sequence>MTAVDTYAAMVDAANAQRVRLHGEEAPGARWDHEVAQRFRSDPLRSLDANLDVIAAYVEPQDVLIDVGGGAGRICLPLALRCREGIVVDVSPAMEEAFRACAADAGITNARFVRADWLAAEAIQGDIAVAASVTYFVRDIVAFIRKLEAAARRRVLISVRSVPGPNLRATLFRLVYGEEQRPAPGYRELLPVLWEMDILYYGQGAGDSPHGSPSFSTPSV</sequence>
<reference evidence="2 3" key="1">
    <citation type="journal article" date="2014" name="Nature">
        <title>An environmental bacterial taxon with a large and distinct metabolic repertoire.</title>
        <authorList>
            <person name="Wilson M.C."/>
            <person name="Mori T."/>
            <person name="Ruckert C."/>
            <person name="Uria A.R."/>
            <person name="Helf M.J."/>
            <person name="Takada K."/>
            <person name="Gernert C."/>
            <person name="Steffens U.A."/>
            <person name="Heycke N."/>
            <person name="Schmitt S."/>
            <person name="Rinke C."/>
            <person name="Helfrich E.J."/>
            <person name="Brachmann A.O."/>
            <person name="Gurgui C."/>
            <person name="Wakimoto T."/>
            <person name="Kracht M."/>
            <person name="Crusemann M."/>
            <person name="Hentschel U."/>
            <person name="Abe I."/>
            <person name="Matsunaga S."/>
            <person name="Kalinowski J."/>
            <person name="Takeyama H."/>
            <person name="Piel J."/>
        </authorList>
    </citation>
    <scope>NUCLEOTIDE SEQUENCE [LARGE SCALE GENOMIC DNA]</scope>
    <source>
        <strain evidence="3">TSY1</strain>
    </source>
</reference>
<feature type="domain" description="Methyltransferase" evidence="1">
    <location>
        <begin position="65"/>
        <end position="148"/>
    </location>
</feature>
<dbReference type="Proteomes" id="UP000019141">
    <property type="component" value="Unassembled WGS sequence"/>
</dbReference>
<proteinExistence type="predicted"/>
<name>W4LAC1_ENTF1</name>
<gene>
    <name evidence="2" type="ORF">ETSY1_32635</name>
</gene>
<dbReference type="Pfam" id="PF13649">
    <property type="entry name" value="Methyltransf_25"/>
    <property type="match status" value="1"/>
</dbReference>
<dbReference type="InterPro" id="IPR029063">
    <property type="entry name" value="SAM-dependent_MTases_sf"/>
</dbReference>
<dbReference type="HOGENOM" id="CLU_1254044_0_0_7"/>
<dbReference type="Gene3D" id="3.40.50.150">
    <property type="entry name" value="Vaccinia Virus protein VP39"/>
    <property type="match status" value="1"/>
</dbReference>
<protein>
    <recommendedName>
        <fullName evidence="1">Methyltransferase domain-containing protein</fullName>
    </recommendedName>
</protein>
<evidence type="ECO:0000313" key="3">
    <source>
        <dbReference type="Proteomes" id="UP000019141"/>
    </source>
</evidence>
<dbReference type="SUPFAM" id="SSF53335">
    <property type="entry name" value="S-adenosyl-L-methionine-dependent methyltransferases"/>
    <property type="match status" value="1"/>
</dbReference>
<evidence type="ECO:0000259" key="1">
    <source>
        <dbReference type="Pfam" id="PF13649"/>
    </source>
</evidence>
<dbReference type="AlphaFoldDB" id="W4LAC1"/>
<keyword evidence="3" id="KW-1185">Reference proteome</keyword>
<dbReference type="InterPro" id="IPR041698">
    <property type="entry name" value="Methyltransf_25"/>
</dbReference>
<dbReference type="EMBL" id="AZHW01000979">
    <property type="protein sequence ID" value="ETW94952.1"/>
    <property type="molecule type" value="Genomic_DNA"/>
</dbReference>
<comment type="caution">
    <text evidence="2">The sequence shown here is derived from an EMBL/GenBank/DDBJ whole genome shotgun (WGS) entry which is preliminary data.</text>
</comment>
<organism evidence="2 3">
    <name type="scientific">Entotheonella factor</name>
    <dbReference type="NCBI Taxonomy" id="1429438"/>
    <lineage>
        <taxon>Bacteria</taxon>
        <taxon>Pseudomonadati</taxon>
        <taxon>Nitrospinota/Tectimicrobiota group</taxon>
        <taxon>Candidatus Tectimicrobiota</taxon>
        <taxon>Candidatus Entotheonellia</taxon>
        <taxon>Candidatus Entotheonellales</taxon>
        <taxon>Candidatus Entotheonellaceae</taxon>
        <taxon>Candidatus Entotheonella</taxon>
    </lineage>
</organism>